<gene>
    <name evidence="1" type="ORF">M9458_025161</name>
</gene>
<dbReference type="AlphaFoldDB" id="A0ABD0Q0A1"/>
<organism evidence="1 2">
    <name type="scientific">Cirrhinus mrigala</name>
    <name type="common">Mrigala</name>
    <dbReference type="NCBI Taxonomy" id="683832"/>
    <lineage>
        <taxon>Eukaryota</taxon>
        <taxon>Metazoa</taxon>
        <taxon>Chordata</taxon>
        <taxon>Craniata</taxon>
        <taxon>Vertebrata</taxon>
        <taxon>Euteleostomi</taxon>
        <taxon>Actinopterygii</taxon>
        <taxon>Neopterygii</taxon>
        <taxon>Teleostei</taxon>
        <taxon>Ostariophysi</taxon>
        <taxon>Cypriniformes</taxon>
        <taxon>Cyprinidae</taxon>
        <taxon>Labeoninae</taxon>
        <taxon>Labeonini</taxon>
        <taxon>Cirrhinus</taxon>
    </lineage>
</organism>
<evidence type="ECO:0000313" key="2">
    <source>
        <dbReference type="Proteomes" id="UP001529510"/>
    </source>
</evidence>
<feature type="non-terminal residue" evidence="1">
    <location>
        <position position="1"/>
    </location>
</feature>
<protein>
    <submittedName>
        <fullName evidence="1">Uncharacterized protein</fullName>
    </submittedName>
</protein>
<accession>A0ABD0Q0A1</accession>
<proteinExistence type="predicted"/>
<dbReference type="EMBL" id="JAMKFB020000012">
    <property type="protein sequence ID" value="KAL0179719.1"/>
    <property type="molecule type" value="Genomic_DNA"/>
</dbReference>
<name>A0ABD0Q0A1_CIRMR</name>
<feature type="non-terminal residue" evidence="1">
    <location>
        <position position="52"/>
    </location>
</feature>
<comment type="caution">
    <text evidence="1">The sequence shown here is derived from an EMBL/GenBank/DDBJ whole genome shotgun (WGS) entry which is preliminary data.</text>
</comment>
<sequence length="52" mass="5883">AKEMLNVKLPSWQDKCTDATRVPDTVITMIENLRTPMSVIPESSPTLEHSDR</sequence>
<evidence type="ECO:0000313" key="1">
    <source>
        <dbReference type="EMBL" id="KAL0179719.1"/>
    </source>
</evidence>
<dbReference type="Proteomes" id="UP001529510">
    <property type="component" value="Unassembled WGS sequence"/>
</dbReference>
<reference evidence="1 2" key="1">
    <citation type="submission" date="2024-05" db="EMBL/GenBank/DDBJ databases">
        <title>Genome sequencing and assembly of Indian major carp, Cirrhinus mrigala (Hamilton, 1822).</title>
        <authorList>
            <person name="Mohindra V."/>
            <person name="Chowdhury L.M."/>
            <person name="Lal K."/>
            <person name="Jena J.K."/>
        </authorList>
    </citation>
    <scope>NUCLEOTIDE SEQUENCE [LARGE SCALE GENOMIC DNA]</scope>
    <source>
        <strain evidence="1">CM1030</strain>
        <tissue evidence="1">Blood</tissue>
    </source>
</reference>
<keyword evidence="2" id="KW-1185">Reference proteome</keyword>